<dbReference type="PROSITE" id="PS00041">
    <property type="entry name" value="HTH_ARAC_FAMILY_1"/>
    <property type="match status" value="1"/>
</dbReference>
<gene>
    <name evidence="5" type="ORF">GCM10007320_27510</name>
</gene>
<dbReference type="Gene3D" id="1.10.10.60">
    <property type="entry name" value="Homeodomain-like"/>
    <property type="match status" value="1"/>
</dbReference>
<proteinExistence type="predicted"/>
<protein>
    <submittedName>
        <fullName evidence="5">AraC family transcriptional regulator</fullName>
    </submittedName>
</protein>
<evidence type="ECO:0000256" key="1">
    <source>
        <dbReference type="ARBA" id="ARBA00023015"/>
    </source>
</evidence>
<dbReference type="NCBIfam" id="NF041686">
    <property type="entry name" value="ant_diox_reg_AndR"/>
    <property type="match status" value="1"/>
</dbReference>
<dbReference type="InterPro" id="IPR049668">
    <property type="entry name" value="AndR"/>
</dbReference>
<dbReference type="Pfam" id="PF12833">
    <property type="entry name" value="HTH_18"/>
    <property type="match status" value="1"/>
</dbReference>
<keyword evidence="3" id="KW-0804">Transcription</keyword>
<dbReference type="Pfam" id="PF14525">
    <property type="entry name" value="AraC_binding_2"/>
    <property type="match status" value="1"/>
</dbReference>
<name>A0ABQ3G3J6_9BURK</name>
<dbReference type="EMBL" id="BMYK01000007">
    <property type="protein sequence ID" value="GHC83691.1"/>
    <property type="molecule type" value="Genomic_DNA"/>
</dbReference>
<dbReference type="PANTHER" id="PTHR46796">
    <property type="entry name" value="HTH-TYPE TRANSCRIPTIONAL ACTIVATOR RHAS-RELATED"/>
    <property type="match status" value="1"/>
</dbReference>
<evidence type="ECO:0000256" key="3">
    <source>
        <dbReference type="ARBA" id="ARBA00023163"/>
    </source>
</evidence>
<comment type="caution">
    <text evidence="5">The sequence shown here is derived from an EMBL/GenBank/DDBJ whole genome shotgun (WGS) entry which is preliminary data.</text>
</comment>
<dbReference type="PROSITE" id="PS01124">
    <property type="entry name" value="HTH_ARAC_FAMILY_2"/>
    <property type="match status" value="1"/>
</dbReference>
<accession>A0ABQ3G3J6</accession>
<dbReference type="InterPro" id="IPR035418">
    <property type="entry name" value="AraC-bd_2"/>
</dbReference>
<sequence length="319" mass="35238">MFEPALLRARRLFESEDLEDTRTRISRVMQPHGLQPIARPRGGRAHMDYLNVGGIGIGTIAFGEAMRVDVAHVEDYHLLMFCLRGQADTLVGGQALQTRGLQGMACAPGERFVAALSADAEQLVLRLDRRMLEAHAGRAIRFDAAFDLRRPALQAWLQQLQLLLNAEPMLAAVQAHPLVALEMERLLVQLLLAGQPWEEVPTAPVVRPGQGGRACVRRAEAYMREHADAPLRMGDIAEAAGVSVRTLQDAFQRERACTPMAYLRALRLDVAHRRLREPQAGTTVATVALDCGFTHLGRFAQAYAQRFGEAPSATLRQRA</sequence>
<dbReference type="SMART" id="SM00342">
    <property type="entry name" value="HTH_ARAC"/>
    <property type="match status" value="1"/>
</dbReference>
<keyword evidence="2" id="KW-0238">DNA-binding</keyword>
<organism evidence="5 6">
    <name type="scientific">Pseudorhodoferax aquiterrae</name>
    <dbReference type="NCBI Taxonomy" id="747304"/>
    <lineage>
        <taxon>Bacteria</taxon>
        <taxon>Pseudomonadati</taxon>
        <taxon>Pseudomonadota</taxon>
        <taxon>Betaproteobacteria</taxon>
        <taxon>Burkholderiales</taxon>
        <taxon>Comamonadaceae</taxon>
    </lineage>
</organism>
<dbReference type="InterPro" id="IPR050204">
    <property type="entry name" value="AraC_XylS_family_regulators"/>
</dbReference>
<evidence type="ECO:0000313" key="5">
    <source>
        <dbReference type="EMBL" id="GHC83691.1"/>
    </source>
</evidence>
<feature type="domain" description="HTH araC/xylS-type" evidence="4">
    <location>
        <begin position="217"/>
        <end position="317"/>
    </location>
</feature>
<reference evidence="6" key="1">
    <citation type="journal article" date="2019" name="Int. J. Syst. Evol. Microbiol.">
        <title>The Global Catalogue of Microorganisms (GCM) 10K type strain sequencing project: providing services to taxonomists for standard genome sequencing and annotation.</title>
        <authorList>
            <consortium name="The Broad Institute Genomics Platform"/>
            <consortium name="The Broad Institute Genome Sequencing Center for Infectious Disease"/>
            <person name="Wu L."/>
            <person name="Ma J."/>
        </authorList>
    </citation>
    <scope>NUCLEOTIDE SEQUENCE [LARGE SCALE GENOMIC DNA]</scope>
    <source>
        <strain evidence="6">KCTC 23314</strain>
    </source>
</reference>
<dbReference type="SUPFAM" id="SSF46689">
    <property type="entry name" value="Homeodomain-like"/>
    <property type="match status" value="2"/>
</dbReference>
<dbReference type="InterPro" id="IPR009057">
    <property type="entry name" value="Homeodomain-like_sf"/>
</dbReference>
<dbReference type="InterPro" id="IPR018062">
    <property type="entry name" value="HTH_AraC-typ_CS"/>
</dbReference>
<dbReference type="InterPro" id="IPR018060">
    <property type="entry name" value="HTH_AraC"/>
</dbReference>
<dbReference type="Proteomes" id="UP000626210">
    <property type="component" value="Unassembled WGS sequence"/>
</dbReference>
<evidence type="ECO:0000259" key="4">
    <source>
        <dbReference type="PROSITE" id="PS01124"/>
    </source>
</evidence>
<keyword evidence="6" id="KW-1185">Reference proteome</keyword>
<evidence type="ECO:0000313" key="6">
    <source>
        <dbReference type="Proteomes" id="UP000626210"/>
    </source>
</evidence>
<keyword evidence="1" id="KW-0805">Transcription regulation</keyword>
<evidence type="ECO:0000256" key="2">
    <source>
        <dbReference type="ARBA" id="ARBA00023125"/>
    </source>
</evidence>